<name>A0A0B7B1U8_9EUPU</name>
<dbReference type="AlphaFoldDB" id="A0A0B7B1U8"/>
<evidence type="ECO:0000256" key="2">
    <source>
        <dbReference type="ARBA" id="ARBA00007168"/>
    </source>
</evidence>
<accession>A0A0B7B1U8</accession>
<reference evidence="7" key="1">
    <citation type="submission" date="2014-12" db="EMBL/GenBank/DDBJ databases">
        <title>Insight into the proteome of Arion vulgaris.</title>
        <authorList>
            <person name="Aradska J."/>
            <person name="Bulat T."/>
            <person name="Smidak R."/>
            <person name="Sarate P."/>
            <person name="Gangsoo J."/>
            <person name="Sialana F."/>
            <person name="Bilban M."/>
            <person name="Lubec G."/>
        </authorList>
    </citation>
    <scope>NUCLEOTIDE SEQUENCE</scope>
    <source>
        <tissue evidence="7">Skin</tissue>
    </source>
</reference>
<organism evidence="7">
    <name type="scientific">Arion vulgaris</name>
    <dbReference type="NCBI Taxonomy" id="1028688"/>
    <lineage>
        <taxon>Eukaryota</taxon>
        <taxon>Metazoa</taxon>
        <taxon>Spiralia</taxon>
        <taxon>Lophotrochozoa</taxon>
        <taxon>Mollusca</taxon>
        <taxon>Gastropoda</taxon>
        <taxon>Heterobranchia</taxon>
        <taxon>Euthyneura</taxon>
        <taxon>Panpulmonata</taxon>
        <taxon>Eupulmonata</taxon>
        <taxon>Stylommatophora</taxon>
        <taxon>Helicina</taxon>
        <taxon>Arionoidea</taxon>
        <taxon>Arionidae</taxon>
        <taxon>Arion</taxon>
    </lineage>
</organism>
<keyword evidence="4 6" id="KW-1133">Transmembrane helix</keyword>
<dbReference type="PANTHER" id="PTHR12385">
    <property type="entry name" value="CHOLINE TRANSPORTER-LIKE (SLC FAMILY 44)"/>
    <property type="match status" value="1"/>
</dbReference>
<dbReference type="InterPro" id="IPR007603">
    <property type="entry name" value="Choline_transptr-like"/>
</dbReference>
<protein>
    <recommendedName>
        <fullName evidence="6">Choline transporter-like protein</fullName>
    </recommendedName>
</protein>
<evidence type="ECO:0000256" key="6">
    <source>
        <dbReference type="RuleBase" id="RU368066"/>
    </source>
</evidence>
<evidence type="ECO:0000256" key="1">
    <source>
        <dbReference type="ARBA" id="ARBA00004141"/>
    </source>
</evidence>
<evidence type="ECO:0000313" key="7">
    <source>
        <dbReference type="EMBL" id="CEK86291.1"/>
    </source>
</evidence>
<keyword evidence="5 6" id="KW-0472">Membrane</keyword>
<feature type="transmembrane region" description="Helical" evidence="6">
    <location>
        <begin position="376"/>
        <end position="395"/>
    </location>
</feature>
<comment type="function">
    <text evidence="6">Choline transporter.</text>
</comment>
<feature type="transmembrane region" description="Helical" evidence="6">
    <location>
        <begin position="334"/>
        <end position="356"/>
    </location>
</feature>
<dbReference type="GO" id="GO:0005886">
    <property type="term" value="C:plasma membrane"/>
    <property type="evidence" value="ECO:0007669"/>
    <property type="project" value="UniProtKB-SubCell"/>
</dbReference>
<feature type="transmembrane region" description="Helical" evidence="6">
    <location>
        <begin position="283"/>
        <end position="305"/>
    </location>
</feature>
<comment type="similarity">
    <text evidence="2 6">Belongs to the CTL (choline transporter-like) family.</text>
</comment>
<keyword evidence="3 6" id="KW-0812">Transmembrane</keyword>
<feature type="transmembrane region" description="Helical" evidence="6">
    <location>
        <begin position="38"/>
        <end position="59"/>
    </location>
</feature>
<dbReference type="GO" id="GO:0022857">
    <property type="term" value="F:transmembrane transporter activity"/>
    <property type="evidence" value="ECO:0007669"/>
    <property type="project" value="UniProtKB-UniRule"/>
</dbReference>
<dbReference type="PANTHER" id="PTHR12385:SF96">
    <property type="entry name" value="CHOLINE TRANSPORTER-LIKE PROTEIN"/>
    <property type="match status" value="1"/>
</dbReference>
<feature type="transmembrane region" description="Helical" evidence="6">
    <location>
        <begin position="228"/>
        <end position="245"/>
    </location>
</feature>
<dbReference type="Pfam" id="PF04515">
    <property type="entry name" value="Choline_transpo"/>
    <property type="match status" value="1"/>
</dbReference>
<comment type="subcellular location">
    <subcellularLocation>
        <location evidence="6">Cell membrane</location>
        <topology evidence="6">Multi-pass membrane protein</topology>
    </subcellularLocation>
    <subcellularLocation>
        <location evidence="1">Membrane</location>
        <topology evidence="1">Multi-pass membrane protein</topology>
    </subcellularLocation>
</comment>
<evidence type="ECO:0000256" key="3">
    <source>
        <dbReference type="ARBA" id="ARBA00022692"/>
    </source>
</evidence>
<feature type="transmembrane region" description="Helical" evidence="6">
    <location>
        <begin position="252"/>
        <end position="277"/>
    </location>
</feature>
<dbReference type="EMBL" id="HACG01039426">
    <property type="protein sequence ID" value="CEK86291.1"/>
    <property type="molecule type" value="Transcribed_RNA"/>
</dbReference>
<gene>
    <name evidence="7" type="primary">ORF153019</name>
</gene>
<proteinExistence type="inferred from homology"/>
<evidence type="ECO:0000256" key="5">
    <source>
        <dbReference type="ARBA" id="ARBA00023136"/>
    </source>
</evidence>
<evidence type="ECO:0000256" key="4">
    <source>
        <dbReference type="ARBA" id="ARBA00022989"/>
    </source>
</evidence>
<comment type="caution">
    <text evidence="6">Lacks conserved residue(s) required for the propagation of feature annotation.</text>
</comment>
<sequence length="451" mass="50029">MSCCGAHPGNSAVQPVKVGSKHDSKFEGPIRDRQCRDVVFLVLFLGFLCGLGYVIYYAVDKGNPQLLFYGTDSWGNVCNQKNRPIPGVAQSGQDMTGFKKLFYFNADLIKEISEGTTPTIKSGSVCASRCPDYIADVPQLQSFANSGSKLCRYDVPVATYYDGNQAGTDTCPHVPISKTVSLYNRCVPETLSQTLDKIGETLSAILDLFDDNMGQKCAEDLENSWREIIYLSLISVGVSLVLVMLMRFLAPFLVWLVVIIVALAAVAAIIFCWYSYYVKRTSVWLGVAIGVTIVGVIILLILLVLRKRIALVVQLFREAGKAVARMPQLLLQPFVTLIILGGVSAGLVYVFLYIVTARNSYVETTGYVSWKLDERIKGLVFIYLLGFLWLTQFVIGCERLTVSSAVAMWFFTRDKSKLSSPVFNSVWRLMRYHLGSVALDPSSLHLYLLLG</sequence>